<accession>A0A4R0GNB4</accession>
<evidence type="ECO:0000256" key="4">
    <source>
        <dbReference type="PROSITE-ProRule" id="PRU00335"/>
    </source>
</evidence>
<dbReference type="InterPro" id="IPR049445">
    <property type="entry name" value="TetR_SbtR-like_C"/>
</dbReference>
<feature type="region of interest" description="Disordered" evidence="5">
    <location>
        <begin position="186"/>
        <end position="208"/>
    </location>
</feature>
<dbReference type="OrthoDB" id="3617113at2"/>
<dbReference type="PROSITE" id="PS50977">
    <property type="entry name" value="HTH_TETR_2"/>
    <property type="match status" value="1"/>
</dbReference>
<dbReference type="InterPro" id="IPR001647">
    <property type="entry name" value="HTH_TetR"/>
</dbReference>
<dbReference type="Gene3D" id="1.10.357.10">
    <property type="entry name" value="Tetracycline Repressor, domain 2"/>
    <property type="match status" value="1"/>
</dbReference>
<name>A0A4R0GNB4_9ACTN</name>
<dbReference type="PANTHER" id="PTHR30055:SF234">
    <property type="entry name" value="HTH-TYPE TRANSCRIPTIONAL REGULATOR BETI"/>
    <property type="match status" value="1"/>
</dbReference>
<evidence type="ECO:0000256" key="5">
    <source>
        <dbReference type="SAM" id="MobiDB-lite"/>
    </source>
</evidence>
<feature type="domain" description="HTH tetR-type" evidence="6">
    <location>
        <begin position="12"/>
        <end position="71"/>
    </location>
</feature>
<reference evidence="7 8" key="1">
    <citation type="submission" date="2019-02" db="EMBL/GenBank/DDBJ databases">
        <title>Jishengella sp. nov., isolated from a root of Zingiber montanum.</title>
        <authorList>
            <person name="Kuncharoen N."/>
            <person name="Kudo T."/>
            <person name="Masahiro Y."/>
            <person name="Ohkuma M."/>
            <person name="Tanasupawat S."/>
        </authorList>
    </citation>
    <scope>NUCLEOTIDE SEQUENCE [LARGE SCALE GENOMIC DNA]</scope>
    <source>
        <strain evidence="7 8">PLAI 1-1</strain>
    </source>
</reference>
<dbReference type="PRINTS" id="PR00455">
    <property type="entry name" value="HTHTETR"/>
</dbReference>
<dbReference type="GO" id="GO:0000976">
    <property type="term" value="F:transcription cis-regulatory region binding"/>
    <property type="evidence" value="ECO:0007669"/>
    <property type="project" value="TreeGrafter"/>
</dbReference>
<keyword evidence="3" id="KW-0804">Transcription</keyword>
<dbReference type="InterPro" id="IPR036271">
    <property type="entry name" value="Tet_transcr_reg_TetR-rel_C_sf"/>
</dbReference>
<keyword evidence="8" id="KW-1185">Reference proteome</keyword>
<keyword evidence="1" id="KW-0805">Transcription regulation</keyword>
<evidence type="ECO:0000313" key="7">
    <source>
        <dbReference type="EMBL" id="TCB98387.1"/>
    </source>
</evidence>
<evidence type="ECO:0000313" key="8">
    <source>
        <dbReference type="Proteomes" id="UP000292274"/>
    </source>
</evidence>
<organism evidence="7 8">
    <name type="scientific">Micromonospora zingiberis</name>
    <dbReference type="NCBI Taxonomy" id="2053011"/>
    <lineage>
        <taxon>Bacteria</taxon>
        <taxon>Bacillati</taxon>
        <taxon>Actinomycetota</taxon>
        <taxon>Actinomycetes</taxon>
        <taxon>Micromonosporales</taxon>
        <taxon>Micromonosporaceae</taxon>
        <taxon>Micromonospora</taxon>
    </lineage>
</organism>
<evidence type="ECO:0000256" key="1">
    <source>
        <dbReference type="ARBA" id="ARBA00023015"/>
    </source>
</evidence>
<gene>
    <name evidence="7" type="ORF">E0H26_08355</name>
</gene>
<dbReference type="SUPFAM" id="SSF46689">
    <property type="entry name" value="Homeodomain-like"/>
    <property type="match status" value="1"/>
</dbReference>
<evidence type="ECO:0000256" key="3">
    <source>
        <dbReference type="ARBA" id="ARBA00023163"/>
    </source>
</evidence>
<dbReference type="GO" id="GO:0003700">
    <property type="term" value="F:DNA-binding transcription factor activity"/>
    <property type="evidence" value="ECO:0007669"/>
    <property type="project" value="TreeGrafter"/>
</dbReference>
<keyword evidence="2 4" id="KW-0238">DNA-binding</keyword>
<evidence type="ECO:0000256" key="2">
    <source>
        <dbReference type="ARBA" id="ARBA00023125"/>
    </source>
</evidence>
<dbReference type="AlphaFoldDB" id="A0A4R0GNB4"/>
<dbReference type="Proteomes" id="UP000292274">
    <property type="component" value="Unassembled WGS sequence"/>
</dbReference>
<dbReference type="Pfam" id="PF00440">
    <property type="entry name" value="TetR_N"/>
    <property type="match status" value="1"/>
</dbReference>
<dbReference type="SUPFAM" id="SSF48498">
    <property type="entry name" value="Tetracyclin repressor-like, C-terminal domain"/>
    <property type="match status" value="1"/>
</dbReference>
<dbReference type="InterPro" id="IPR050109">
    <property type="entry name" value="HTH-type_TetR-like_transc_reg"/>
</dbReference>
<evidence type="ECO:0000259" key="6">
    <source>
        <dbReference type="PROSITE" id="PS50977"/>
    </source>
</evidence>
<feature type="DNA-binding region" description="H-T-H motif" evidence="4">
    <location>
        <begin position="34"/>
        <end position="53"/>
    </location>
</feature>
<dbReference type="PANTHER" id="PTHR30055">
    <property type="entry name" value="HTH-TYPE TRANSCRIPTIONAL REGULATOR RUTR"/>
    <property type="match status" value="1"/>
</dbReference>
<protein>
    <submittedName>
        <fullName evidence="7">TetR/AcrR family transcriptional regulator</fullName>
    </submittedName>
</protein>
<dbReference type="EMBL" id="SJJR01000004">
    <property type="protein sequence ID" value="TCB98387.1"/>
    <property type="molecule type" value="Genomic_DNA"/>
</dbReference>
<dbReference type="InterPro" id="IPR009057">
    <property type="entry name" value="Homeodomain-like_sf"/>
</dbReference>
<dbReference type="Pfam" id="PF21597">
    <property type="entry name" value="TetR_C_43"/>
    <property type="match status" value="1"/>
</dbReference>
<dbReference type="RefSeq" id="WP_131302876.1">
    <property type="nucleotide sequence ID" value="NZ_SJJR01000004.1"/>
</dbReference>
<proteinExistence type="predicted"/>
<comment type="caution">
    <text evidence="7">The sequence shown here is derived from an EMBL/GenBank/DDBJ whole genome shotgun (WGS) entry which is preliminary data.</text>
</comment>
<sequence length="208" mass="21927">MTQARPPRADAVRNRRKIMDAAREQITLHGPHVGMDDIAAAAGVAVGTLYRHFPNKADLVAAVIAEYTAQVADDAEAACHRVTSGSPALHEIATFLANVVEASATNHAVKAAAYALGAYPAGSTAEQRASTALSTLIKTGQTEGDIGPDVTIDDIYLLVSTAPTDQPAATRSRWLALMLPGLTTHPTSTAARIHRPRSSRHVGQPPRE</sequence>